<feature type="chain" id="PRO_5039644641" evidence="2">
    <location>
        <begin position="23"/>
        <end position="601"/>
    </location>
</feature>
<dbReference type="SUPFAM" id="SSF51261">
    <property type="entry name" value="Duplicated hybrid motif"/>
    <property type="match status" value="1"/>
</dbReference>
<feature type="signal peptide" evidence="2">
    <location>
        <begin position="1"/>
        <end position="22"/>
    </location>
</feature>
<dbReference type="InterPro" id="IPR016047">
    <property type="entry name" value="M23ase_b-sheet_dom"/>
</dbReference>
<comment type="caution">
    <text evidence="4">The sequence shown here is derived from an EMBL/GenBank/DDBJ whole genome shotgun (WGS) entry which is preliminary data.</text>
</comment>
<feature type="domain" description="M23ase beta-sheet core" evidence="3">
    <location>
        <begin position="142"/>
        <end position="173"/>
    </location>
</feature>
<evidence type="ECO:0000313" key="5">
    <source>
        <dbReference type="Proteomes" id="UP000824112"/>
    </source>
</evidence>
<evidence type="ECO:0000313" key="4">
    <source>
        <dbReference type="EMBL" id="HIU54884.1"/>
    </source>
</evidence>
<name>A0A9D1M753_9BACT</name>
<dbReference type="Pfam" id="PF01551">
    <property type="entry name" value="Peptidase_M23"/>
    <property type="match status" value="1"/>
</dbReference>
<evidence type="ECO:0000256" key="1">
    <source>
        <dbReference type="SAM" id="MobiDB-lite"/>
    </source>
</evidence>
<protein>
    <submittedName>
        <fullName evidence="4">M23 family metallopeptidase</fullName>
    </submittedName>
</protein>
<dbReference type="Gene3D" id="2.70.70.10">
    <property type="entry name" value="Glucose Permease (Domain IIA)"/>
    <property type="match status" value="1"/>
</dbReference>
<evidence type="ECO:0000259" key="3">
    <source>
        <dbReference type="Pfam" id="PF01551"/>
    </source>
</evidence>
<keyword evidence="2" id="KW-0732">Signal</keyword>
<reference evidence="4" key="1">
    <citation type="submission" date="2020-10" db="EMBL/GenBank/DDBJ databases">
        <authorList>
            <person name="Gilroy R."/>
        </authorList>
    </citation>
    <scope>NUCLEOTIDE SEQUENCE</scope>
    <source>
        <strain evidence="4">CHK158-818</strain>
    </source>
</reference>
<reference evidence="4" key="2">
    <citation type="journal article" date="2021" name="PeerJ">
        <title>Extensive microbial diversity within the chicken gut microbiome revealed by metagenomics and culture.</title>
        <authorList>
            <person name="Gilroy R."/>
            <person name="Ravi A."/>
            <person name="Getino M."/>
            <person name="Pursley I."/>
            <person name="Horton D.L."/>
            <person name="Alikhan N.F."/>
            <person name="Baker D."/>
            <person name="Gharbi K."/>
            <person name="Hall N."/>
            <person name="Watson M."/>
            <person name="Adriaenssens E.M."/>
            <person name="Foster-Nyarko E."/>
            <person name="Jarju S."/>
            <person name="Secka A."/>
            <person name="Antonio M."/>
            <person name="Oren A."/>
            <person name="Chaudhuri R.R."/>
            <person name="La Ragione R."/>
            <person name="Hildebrand F."/>
            <person name="Pallen M.J."/>
        </authorList>
    </citation>
    <scope>NUCLEOTIDE SEQUENCE</scope>
    <source>
        <strain evidence="4">CHK158-818</strain>
    </source>
</reference>
<dbReference type="CDD" id="cd12797">
    <property type="entry name" value="M23_peptidase"/>
    <property type="match status" value="1"/>
</dbReference>
<feature type="region of interest" description="Disordered" evidence="1">
    <location>
        <begin position="567"/>
        <end position="601"/>
    </location>
</feature>
<dbReference type="Proteomes" id="UP000824112">
    <property type="component" value="Unassembled WGS sequence"/>
</dbReference>
<dbReference type="EMBL" id="DVNA01000085">
    <property type="protein sequence ID" value="HIU54884.1"/>
    <property type="molecule type" value="Genomic_DNA"/>
</dbReference>
<proteinExistence type="predicted"/>
<organism evidence="4 5">
    <name type="scientific">Candidatus Gallibacteroides avistercoris</name>
    <dbReference type="NCBI Taxonomy" id="2840833"/>
    <lineage>
        <taxon>Bacteria</taxon>
        <taxon>Pseudomonadati</taxon>
        <taxon>Bacteroidota</taxon>
        <taxon>Bacteroidia</taxon>
        <taxon>Bacteroidales</taxon>
        <taxon>Bacteroidaceae</taxon>
        <taxon>Bacteroidaceae incertae sedis</taxon>
        <taxon>Candidatus Gallibacteroides</taxon>
    </lineage>
</organism>
<dbReference type="PANTHER" id="PTHR21666:SF285">
    <property type="entry name" value="M23 FAMILY METALLOPEPTIDASE"/>
    <property type="match status" value="1"/>
</dbReference>
<dbReference type="AlphaFoldDB" id="A0A9D1M753"/>
<evidence type="ECO:0000256" key="2">
    <source>
        <dbReference type="SAM" id="SignalP"/>
    </source>
</evidence>
<gene>
    <name evidence="4" type="ORF">IAB03_03635</name>
</gene>
<sequence>MKKILIYFLLVFFCLSSFQNFAQNPVSDLHKIDLPLRIPLYLSGNFGELRSNHFHSGLDFKTQGVVGKSVYSIEDGYVSRISVSPSGYGRALYITHPSLGITTVCGHLSRFNAYIDSVVKARQYENESFSVNLTFGPGEIPVKRGQLVAKSGNTGSSGGPHVHFEIRETETEVPIDPLPYFRRMLKDTRKPQIRGVYLTAIPGRGYSNGETGVTLVKKENAPVTLSKPLTAWGEVYLGVKAYDYMNETTNIYGVYSIQLQVDSQLVFSSVLDKIPFEDTRYLNSFIDYKEWKTKRSFVMKSKVDPGNKLDVYKQVVNRGIITIDQERPYRCVYTLRDAFGNKTVLEFTIQGKKHTFKSEEPCDTLLAYNRSYTGIYEGARIDIPEDAFYEDVPFTYRSEERSGYLSALHVVHTPEVPVHKPYTLRVKIDADTIADKQKYYMASVQPGGGEGALVGKYDDGWYEISTNTFGTFAVKADTVAPTIRPLSPENWARNGSVKFRIGDSQSGIARFRGTIDGAYALFEYDAKSATLSYKIDRQRVAKGKEHELVMTVTDNCGNQQQYTRKLSLTTQSTQKKSTAAKPQPKKSVTTSSKTSAKQVKK</sequence>
<dbReference type="InterPro" id="IPR050570">
    <property type="entry name" value="Cell_wall_metabolism_enzyme"/>
</dbReference>
<dbReference type="GO" id="GO:0004222">
    <property type="term" value="F:metalloendopeptidase activity"/>
    <property type="evidence" value="ECO:0007669"/>
    <property type="project" value="TreeGrafter"/>
</dbReference>
<dbReference type="PANTHER" id="PTHR21666">
    <property type="entry name" value="PEPTIDASE-RELATED"/>
    <property type="match status" value="1"/>
</dbReference>
<dbReference type="InterPro" id="IPR011055">
    <property type="entry name" value="Dup_hybrid_motif"/>
</dbReference>
<accession>A0A9D1M753</accession>